<dbReference type="GO" id="GO:0016757">
    <property type="term" value="F:glycosyltransferase activity"/>
    <property type="evidence" value="ECO:0007669"/>
    <property type="project" value="TreeGrafter"/>
</dbReference>
<dbReference type="SUPFAM" id="SSF53756">
    <property type="entry name" value="UDP-Glycosyltransferase/glycogen phosphorylase"/>
    <property type="match status" value="1"/>
</dbReference>
<dbReference type="Proteomes" id="UP000616143">
    <property type="component" value="Unassembled WGS sequence"/>
</dbReference>
<name>A0A348B427_9CREN</name>
<dbReference type="PANTHER" id="PTHR46401">
    <property type="entry name" value="GLYCOSYLTRANSFERASE WBBK-RELATED"/>
    <property type="match status" value="1"/>
</dbReference>
<accession>A0A348B427</accession>
<evidence type="ECO:0000313" key="3">
    <source>
        <dbReference type="EMBL" id="GGT87925.1"/>
    </source>
</evidence>
<dbReference type="EMBL" id="AP018553">
    <property type="protein sequence ID" value="BBD72929.1"/>
    <property type="molecule type" value="Genomic_DNA"/>
</dbReference>
<reference evidence="2" key="3">
    <citation type="journal article" date="2019" name="BMC Res. Notes">
        <title>Complete genome sequence of the Sulfodiicoccus acidiphilus strain HS-1T, the first crenarchaeon that lacks polB3, isolated from an acidic hot spring in Ohwaku-dani, Hakone, Japan.</title>
        <authorList>
            <person name="Sakai H.D."/>
            <person name="Kurosawa N."/>
        </authorList>
    </citation>
    <scope>NUCLEOTIDE SEQUENCE</scope>
    <source>
        <strain evidence="2">HS-1</strain>
    </source>
</reference>
<gene>
    <name evidence="3" type="ORF">GCM10007116_02340</name>
    <name evidence="2" type="ORF">HS1genome_1318</name>
</gene>
<dbReference type="PANTHER" id="PTHR46401:SF2">
    <property type="entry name" value="GLYCOSYLTRANSFERASE WBBK-RELATED"/>
    <property type="match status" value="1"/>
</dbReference>
<dbReference type="AlphaFoldDB" id="A0A348B427"/>
<keyword evidence="1" id="KW-0808">Transferase</keyword>
<dbReference type="KEGG" id="sacd:HS1genome_1318"/>
<keyword evidence="4" id="KW-1185">Reference proteome</keyword>
<proteinExistence type="predicted"/>
<reference evidence="3" key="1">
    <citation type="journal article" date="2014" name="Int. J. Syst. Evol. Microbiol.">
        <title>Complete genome sequence of Corynebacterium casei LMG S-19264T (=DSM 44701T), isolated from a smear-ripened cheese.</title>
        <authorList>
            <consortium name="US DOE Joint Genome Institute (JGI-PGF)"/>
            <person name="Walter F."/>
            <person name="Albersmeier A."/>
            <person name="Kalinowski J."/>
            <person name="Ruckert C."/>
        </authorList>
    </citation>
    <scope>NUCLEOTIDE SEQUENCE</scope>
    <source>
        <strain evidence="3">JCM 31740</strain>
    </source>
</reference>
<dbReference type="OrthoDB" id="132546at2157"/>
<dbReference type="RefSeq" id="WP_126450128.1">
    <property type="nucleotide sequence ID" value="NZ_AP018553.1"/>
</dbReference>
<dbReference type="Gene3D" id="3.40.50.2000">
    <property type="entry name" value="Glycogen Phosphorylase B"/>
    <property type="match status" value="1"/>
</dbReference>
<dbReference type="EMBL" id="BMQS01000002">
    <property type="protein sequence ID" value="GGT87925.1"/>
    <property type="molecule type" value="Genomic_DNA"/>
</dbReference>
<evidence type="ECO:0000313" key="2">
    <source>
        <dbReference type="EMBL" id="BBD72929.1"/>
    </source>
</evidence>
<evidence type="ECO:0000313" key="4">
    <source>
        <dbReference type="Proteomes" id="UP000276741"/>
    </source>
</evidence>
<evidence type="ECO:0000256" key="1">
    <source>
        <dbReference type="ARBA" id="ARBA00022679"/>
    </source>
</evidence>
<sequence>MRVAVVSDFGLTEITGGYKRNEEVLSRLTKFLDVVVIPSRRDLELAKDGHERELREVLERVDAKLPAPLEEMLDPDFIPDVEADVFYVYSNSLRELELGYKLSKGRPLGVQLQLQPFYKKEEELFKITHRGPRGEERFLKAKRCSEETRPGWERMIREDKLKFATSVSRVPIDVAGLEELGLRTIVTRPANAFDPEAVKWRREGKEDYAVYFTRLIPEKGLFDIPEIWRKVNSERDVRLYVMGKFEDPRDAEDFEREVRDLNVEYLGFMRGSELFRVVSRARVMLYPSHFDSFSLVTLESLAVGTPVVTFDLPAIREVYGSLRDVVKISEDDLTSMAKAVLEAMRRDYVQSPEAIEFLKVHSSWENVARAEAQALLEISSQLR</sequence>
<dbReference type="CDD" id="cd03801">
    <property type="entry name" value="GT4_PimA-like"/>
    <property type="match status" value="1"/>
</dbReference>
<dbReference type="Proteomes" id="UP000276741">
    <property type="component" value="Chromosome"/>
</dbReference>
<organism evidence="2 4">
    <name type="scientific">Sulfodiicoccus acidiphilus</name>
    <dbReference type="NCBI Taxonomy" id="1670455"/>
    <lineage>
        <taxon>Archaea</taxon>
        <taxon>Thermoproteota</taxon>
        <taxon>Thermoprotei</taxon>
        <taxon>Sulfolobales</taxon>
        <taxon>Sulfolobaceae</taxon>
        <taxon>Sulfodiicoccus</taxon>
    </lineage>
</organism>
<protein>
    <recommendedName>
        <fullName evidence="5">Glycosyl transferase family 1 domain-containing protein</fullName>
    </recommendedName>
</protein>
<reference evidence="3" key="4">
    <citation type="submission" date="2020-09" db="EMBL/GenBank/DDBJ databases">
        <authorList>
            <person name="Sun Q."/>
            <person name="Ohkuma M."/>
        </authorList>
    </citation>
    <scope>NUCLEOTIDE SEQUENCE</scope>
    <source>
        <strain evidence="3">JCM 31740</strain>
    </source>
</reference>
<dbReference type="Pfam" id="PF13692">
    <property type="entry name" value="Glyco_trans_1_4"/>
    <property type="match status" value="1"/>
</dbReference>
<reference evidence="4" key="2">
    <citation type="submission" date="2018-04" db="EMBL/GenBank/DDBJ databases">
        <title>Complete genome sequence of Sulfodiicoccus acidiphilus strain HS-1.</title>
        <authorList>
            <person name="Sakai H.D."/>
            <person name="Kurosawa N."/>
        </authorList>
    </citation>
    <scope>NUCLEOTIDE SEQUENCE [LARGE SCALE GENOMIC DNA]</scope>
    <source>
        <strain evidence="4">HS-1</strain>
    </source>
</reference>
<dbReference type="GeneID" id="38666836"/>
<evidence type="ECO:0008006" key="5">
    <source>
        <dbReference type="Google" id="ProtNLM"/>
    </source>
</evidence>